<dbReference type="AlphaFoldDB" id="A0A0F9TXW3"/>
<dbReference type="EMBL" id="LAZR01000175">
    <property type="protein sequence ID" value="KKN84164.1"/>
    <property type="molecule type" value="Genomic_DNA"/>
</dbReference>
<proteinExistence type="predicted"/>
<protein>
    <submittedName>
        <fullName evidence="1">Uncharacterized protein</fullName>
    </submittedName>
</protein>
<feature type="non-terminal residue" evidence="1">
    <location>
        <position position="88"/>
    </location>
</feature>
<comment type="caution">
    <text evidence="1">The sequence shown here is derived from an EMBL/GenBank/DDBJ whole genome shotgun (WGS) entry which is preliminary data.</text>
</comment>
<gene>
    <name evidence="1" type="ORF">LCGC14_0292470</name>
</gene>
<sequence>METIRRRIKGILQDVPIYTLEEAEERGLDMVPWKDVQEGQWAITDDGYVAECLSRRTYDDSKKNGIRDYIRTTCGSFWDSNKSPFSFE</sequence>
<reference evidence="1" key="1">
    <citation type="journal article" date="2015" name="Nature">
        <title>Complex archaea that bridge the gap between prokaryotes and eukaryotes.</title>
        <authorList>
            <person name="Spang A."/>
            <person name="Saw J.H."/>
            <person name="Jorgensen S.L."/>
            <person name="Zaremba-Niedzwiedzka K."/>
            <person name="Martijn J."/>
            <person name="Lind A.E."/>
            <person name="van Eijk R."/>
            <person name="Schleper C."/>
            <person name="Guy L."/>
            <person name="Ettema T.J."/>
        </authorList>
    </citation>
    <scope>NUCLEOTIDE SEQUENCE</scope>
</reference>
<organism evidence="1">
    <name type="scientific">marine sediment metagenome</name>
    <dbReference type="NCBI Taxonomy" id="412755"/>
    <lineage>
        <taxon>unclassified sequences</taxon>
        <taxon>metagenomes</taxon>
        <taxon>ecological metagenomes</taxon>
    </lineage>
</organism>
<evidence type="ECO:0000313" key="1">
    <source>
        <dbReference type="EMBL" id="KKN84164.1"/>
    </source>
</evidence>
<name>A0A0F9TXW3_9ZZZZ</name>
<accession>A0A0F9TXW3</accession>